<accession>A0A845BMG8</accession>
<reference evidence="1 2" key="1">
    <citation type="submission" date="2019-12" db="EMBL/GenBank/DDBJ databases">
        <title>Neisseriaceae gen. nov. sp. Genome sequencing and assembly.</title>
        <authorList>
            <person name="Liu Z."/>
            <person name="Li A."/>
        </authorList>
    </citation>
    <scope>NUCLEOTIDE SEQUENCE [LARGE SCALE GENOMIC DNA]</scope>
    <source>
        <strain evidence="1 2">B2N2-7</strain>
    </source>
</reference>
<gene>
    <name evidence="1" type="ORF">GQF02_11245</name>
</gene>
<evidence type="ECO:0000313" key="2">
    <source>
        <dbReference type="Proteomes" id="UP000467214"/>
    </source>
</evidence>
<protein>
    <submittedName>
        <fullName evidence="1">Uncharacterized protein</fullName>
    </submittedName>
</protein>
<proteinExistence type="predicted"/>
<dbReference type="AlphaFoldDB" id="A0A845BMG8"/>
<keyword evidence="2" id="KW-1185">Reference proteome</keyword>
<organism evidence="1 2">
    <name type="scientific">Craterilacuibacter sinensis</name>
    <dbReference type="NCBI Taxonomy" id="2686017"/>
    <lineage>
        <taxon>Bacteria</taxon>
        <taxon>Pseudomonadati</taxon>
        <taxon>Pseudomonadota</taxon>
        <taxon>Betaproteobacteria</taxon>
        <taxon>Neisseriales</taxon>
        <taxon>Neisseriaceae</taxon>
        <taxon>Craterilacuibacter</taxon>
    </lineage>
</organism>
<dbReference type="RefSeq" id="WP_160797213.1">
    <property type="nucleotide sequence ID" value="NZ_WSSB01000009.1"/>
</dbReference>
<dbReference type="Proteomes" id="UP000467214">
    <property type="component" value="Unassembled WGS sequence"/>
</dbReference>
<evidence type="ECO:0000313" key="1">
    <source>
        <dbReference type="EMBL" id="MXR37552.1"/>
    </source>
</evidence>
<comment type="caution">
    <text evidence="1">The sequence shown here is derived from an EMBL/GenBank/DDBJ whole genome shotgun (WGS) entry which is preliminary data.</text>
</comment>
<dbReference type="EMBL" id="WSSB01000009">
    <property type="protein sequence ID" value="MXR37552.1"/>
    <property type="molecule type" value="Genomic_DNA"/>
</dbReference>
<sequence length="46" mass="4763">MVFPLACYVLSAAARDAVTLPDLQLLAGQGRISGMTLAATDSLLVQ</sequence>
<name>A0A845BMG8_9NEIS</name>